<comment type="caution">
    <text evidence="1">The sequence shown here is derived from an EMBL/GenBank/DDBJ whole genome shotgun (WGS) entry which is preliminary data.</text>
</comment>
<organism evidence="1 2">
    <name type="scientific">[Candida] jaroonii</name>
    <dbReference type="NCBI Taxonomy" id="467808"/>
    <lineage>
        <taxon>Eukaryota</taxon>
        <taxon>Fungi</taxon>
        <taxon>Dikarya</taxon>
        <taxon>Ascomycota</taxon>
        <taxon>Saccharomycotina</taxon>
        <taxon>Pichiomycetes</taxon>
        <taxon>Debaryomycetaceae</taxon>
        <taxon>Yamadazyma</taxon>
    </lineage>
</organism>
<name>A0ACA9Y9G3_9ASCO</name>
<dbReference type="EMBL" id="CALSDN010000006">
    <property type="protein sequence ID" value="CAH6721548.1"/>
    <property type="molecule type" value="Genomic_DNA"/>
</dbReference>
<dbReference type="Proteomes" id="UP001152531">
    <property type="component" value="Unassembled WGS sequence"/>
</dbReference>
<gene>
    <name evidence="1" type="ORF">CLIB1444_06S04676</name>
</gene>
<keyword evidence="2" id="KW-1185">Reference proteome</keyword>
<evidence type="ECO:0000313" key="2">
    <source>
        <dbReference type="Proteomes" id="UP001152531"/>
    </source>
</evidence>
<proteinExistence type="predicted"/>
<sequence>MNRYESVVFFERTSKRSMMKAKLKRLTKYLKSGILRCFSDRINYFSTKPHHGSFDEFDVSDGSGSIVGRSTESLALKKIMEITDAMVDASHSMPHLGAILMEYSEPRVDPQLVDIGADYLMYERYLCSIGCSSSVQGMKSDSLDAEHGSVDTSYRSMDNYTAETSPSLISFKSTETTYYDSI</sequence>
<reference evidence="1" key="1">
    <citation type="submission" date="2022-06" db="EMBL/GenBank/DDBJ databases">
        <authorList>
            <person name="Legras J.-L."/>
            <person name="Devillers H."/>
            <person name="Grondin C."/>
        </authorList>
    </citation>
    <scope>NUCLEOTIDE SEQUENCE</scope>
    <source>
        <strain evidence="1">CLIB 1444</strain>
    </source>
</reference>
<accession>A0ACA9Y9G3</accession>
<evidence type="ECO:0000313" key="1">
    <source>
        <dbReference type="EMBL" id="CAH6721548.1"/>
    </source>
</evidence>
<protein>
    <submittedName>
        <fullName evidence="1">Uncharacterized protein</fullName>
    </submittedName>
</protein>